<gene>
    <name evidence="1" type="ORF">A3J66_03655</name>
</gene>
<protein>
    <submittedName>
        <fullName evidence="1">Uncharacterized protein</fullName>
    </submittedName>
</protein>
<reference evidence="1 2" key="1">
    <citation type="journal article" date="2016" name="Nat. Commun.">
        <title>Thousands of microbial genomes shed light on interconnected biogeochemical processes in an aquifer system.</title>
        <authorList>
            <person name="Anantharaman K."/>
            <person name="Brown C.T."/>
            <person name="Hug L.A."/>
            <person name="Sharon I."/>
            <person name="Castelle C.J."/>
            <person name="Probst A.J."/>
            <person name="Thomas B.C."/>
            <person name="Singh A."/>
            <person name="Wilkins M.J."/>
            <person name="Karaoz U."/>
            <person name="Brodie E.L."/>
            <person name="Williams K.H."/>
            <person name="Hubbard S.S."/>
            <person name="Banfield J.F."/>
        </authorList>
    </citation>
    <scope>NUCLEOTIDE SEQUENCE [LARGE SCALE GENOMIC DNA]</scope>
</reference>
<dbReference type="Proteomes" id="UP000176282">
    <property type="component" value="Unassembled WGS sequence"/>
</dbReference>
<dbReference type="AlphaFoldDB" id="A0A1F6M766"/>
<name>A0A1F6M766_9BACT</name>
<comment type="caution">
    <text evidence="1">The sequence shown here is derived from an EMBL/GenBank/DDBJ whole genome shotgun (WGS) entry which is preliminary data.</text>
</comment>
<sequence length="331" mass="38543">MQIEQERKSLWRSFRSFILLNLIPSVKDLHRGLCSRLLFCLANREPTDTVVATRYQRREVVLEVKKIFKIRYPAPKNILEKFPEAKVVREYKAKVNRSWGPGRTWSNCGDDESNWRLRGFEDCPVDPACWNEQRLIGVEPCNYFGWSDGSGVATESVVIINMGGAYTAREALKVIKALECFPSPDNAPMCGLLETHRNEQFVLIDPATVWKKLQWKRGTDWEREVSPDSPRLLPAIDYDSKGRFFRMFSVEDVLESRICVIGARIQLPLSTLAGIRPTGNWKPSEDGARNAEKVRILEDLVRKEEERRKRDRDQEHLRRRPRLDSWWDPDI</sequence>
<accession>A0A1F6M766</accession>
<proteinExistence type="predicted"/>
<evidence type="ECO:0000313" key="1">
    <source>
        <dbReference type="EMBL" id="OGH67497.1"/>
    </source>
</evidence>
<organism evidence="1 2">
    <name type="scientific">Candidatus Magasanikbacteria bacterium RIFCSPHIGHO2_02_FULL_47_14</name>
    <dbReference type="NCBI Taxonomy" id="1798680"/>
    <lineage>
        <taxon>Bacteria</taxon>
        <taxon>Candidatus Magasanikiibacteriota</taxon>
    </lineage>
</organism>
<dbReference type="EMBL" id="MFQB01000031">
    <property type="protein sequence ID" value="OGH67497.1"/>
    <property type="molecule type" value="Genomic_DNA"/>
</dbReference>
<evidence type="ECO:0000313" key="2">
    <source>
        <dbReference type="Proteomes" id="UP000176282"/>
    </source>
</evidence>